<dbReference type="PANTHER" id="PTHR31793">
    <property type="entry name" value="4-HYDROXYBENZOYL-COA THIOESTERASE FAMILY MEMBER"/>
    <property type="match status" value="1"/>
</dbReference>
<keyword evidence="2" id="KW-0378">Hydrolase</keyword>
<comment type="similarity">
    <text evidence="1">Belongs to the 4-hydroxybenzoyl-CoA thioesterase family.</text>
</comment>
<evidence type="ECO:0000313" key="4">
    <source>
        <dbReference type="Proteomes" id="UP000323732"/>
    </source>
</evidence>
<reference evidence="3 4" key="1">
    <citation type="submission" date="2019-08" db="EMBL/GenBank/DDBJ databases">
        <title>Bacillus genomes from the desert of Cuatro Cienegas, Coahuila.</title>
        <authorList>
            <person name="Olmedo-Alvarez G."/>
        </authorList>
    </citation>
    <scope>NUCLEOTIDE SEQUENCE [LARGE SCALE GENOMIC DNA]</scope>
    <source>
        <strain evidence="3 4">CH37_1T</strain>
    </source>
</reference>
<dbReference type="SUPFAM" id="SSF54637">
    <property type="entry name" value="Thioesterase/thiol ester dehydrase-isomerase"/>
    <property type="match status" value="1"/>
</dbReference>
<dbReference type="AlphaFoldDB" id="A0A5D4SKY9"/>
<proteinExistence type="inferred from homology"/>
<evidence type="ECO:0000313" key="3">
    <source>
        <dbReference type="EMBL" id="TYS62832.1"/>
    </source>
</evidence>
<dbReference type="Proteomes" id="UP000323732">
    <property type="component" value="Unassembled WGS sequence"/>
</dbReference>
<accession>A0A5D4SKY9</accession>
<protein>
    <submittedName>
        <fullName evidence="3">Acyl-CoA thioesterase</fullName>
    </submittedName>
</protein>
<dbReference type="InterPro" id="IPR029069">
    <property type="entry name" value="HotDog_dom_sf"/>
</dbReference>
<evidence type="ECO:0000256" key="2">
    <source>
        <dbReference type="ARBA" id="ARBA00022801"/>
    </source>
</evidence>
<dbReference type="CDD" id="cd00586">
    <property type="entry name" value="4HBT"/>
    <property type="match status" value="1"/>
</dbReference>
<sequence>MQETQVKVRFCETDALGHVNNTSYYVYLEEARIEFFESLGYSMDTRKWSFILASTKCDFLNQGYFNQKLAITTYVSKIGNKSFQLEHEILCAKTKEPIAKGNAVIVYFDFEAQQSSSLPEDLREGLKGYLHENNNLKI</sequence>
<gene>
    <name evidence="3" type="ORF">FZD47_14245</name>
</gene>
<name>A0A5D4SKY9_9BACI</name>
<dbReference type="PANTHER" id="PTHR31793:SF27">
    <property type="entry name" value="NOVEL THIOESTERASE SUPERFAMILY DOMAIN AND SAPOSIN A-TYPE DOMAIN CONTAINING PROTEIN (0610012H03RIK)"/>
    <property type="match status" value="1"/>
</dbReference>
<dbReference type="Pfam" id="PF13279">
    <property type="entry name" value="4HBT_2"/>
    <property type="match status" value="1"/>
</dbReference>
<dbReference type="GO" id="GO:0047617">
    <property type="term" value="F:fatty acyl-CoA hydrolase activity"/>
    <property type="evidence" value="ECO:0007669"/>
    <property type="project" value="TreeGrafter"/>
</dbReference>
<dbReference type="InterPro" id="IPR050563">
    <property type="entry name" value="4-hydroxybenzoyl-CoA_TE"/>
</dbReference>
<organism evidence="3 4">
    <name type="scientific">Bacillus infantis</name>
    <dbReference type="NCBI Taxonomy" id="324767"/>
    <lineage>
        <taxon>Bacteria</taxon>
        <taxon>Bacillati</taxon>
        <taxon>Bacillota</taxon>
        <taxon>Bacilli</taxon>
        <taxon>Bacillales</taxon>
        <taxon>Bacillaceae</taxon>
        <taxon>Bacillus</taxon>
    </lineage>
</organism>
<dbReference type="RefSeq" id="WP_148950161.1">
    <property type="nucleotide sequence ID" value="NZ_VTES01000004.1"/>
</dbReference>
<comment type="caution">
    <text evidence="3">The sequence shown here is derived from an EMBL/GenBank/DDBJ whole genome shotgun (WGS) entry which is preliminary data.</text>
</comment>
<evidence type="ECO:0000256" key="1">
    <source>
        <dbReference type="ARBA" id="ARBA00005953"/>
    </source>
</evidence>
<dbReference type="EMBL" id="VTES01000004">
    <property type="protein sequence ID" value="TYS62832.1"/>
    <property type="molecule type" value="Genomic_DNA"/>
</dbReference>
<dbReference type="Gene3D" id="3.10.129.10">
    <property type="entry name" value="Hotdog Thioesterase"/>
    <property type="match status" value="1"/>
</dbReference>